<organism evidence="1 2">
    <name type="scientific">Stephania yunnanensis</name>
    <dbReference type="NCBI Taxonomy" id="152371"/>
    <lineage>
        <taxon>Eukaryota</taxon>
        <taxon>Viridiplantae</taxon>
        <taxon>Streptophyta</taxon>
        <taxon>Embryophyta</taxon>
        <taxon>Tracheophyta</taxon>
        <taxon>Spermatophyta</taxon>
        <taxon>Magnoliopsida</taxon>
        <taxon>Ranunculales</taxon>
        <taxon>Menispermaceae</taxon>
        <taxon>Menispermoideae</taxon>
        <taxon>Cissampelideae</taxon>
        <taxon>Stephania</taxon>
    </lineage>
</organism>
<reference evidence="1 2" key="1">
    <citation type="submission" date="2024-01" db="EMBL/GenBank/DDBJ databases">
        <title>Genome assemblies of Stephania.</title>
        <authorList>
            <person name="Yang L."/>
        </authorList>
    </citation>
    <scope>NUCLEOTIDE SEQUENCE [LARGE SCALE GENOMIC DNA]</scope>
    <source>
        <strain evidence="1">YNDBR</strain>
        <tissue evidence="1">Leaf</tissue>
    </source>
</reference>
<dbReference type="Proteomes" id="UP001420932">
    <property type="component" value="Unassembled WGS sequence"/>
</dbReference>
<comment type="caution">
    <text evidence="1">The sequence shown here is derived from an EMBL/GenBank/DDBJ whole genome shotgun (WGS) entry which is preliminary data.</text>
</comment>
<dbReference type="EMBL" id="JBBNAF010000003">
    <property type="protein sequence ID" value="KAK9161049.1"/>
    <property type="molecule type" value="Genomic_DNA"/>
</dbReference>
<dbReference type="AlphaFoldDB" id="A0AAP0Q087"/>
<keyword evidence="2" id="KW-1185">Reference proteome</keyword>
<sequence>MALPQTCNGHHEYKRQFYESQLGEAIIDDNMPLNPTSKRFMPHGAHQGVHQQLVWEICL</sequence>
<evidence type="ECO:0000313" key="2">
    <source>
        <dbReference type="Proteomes" id="UP001420932"/>
    </source>
</evidence>
<gene>
    <name evidence="1" type="ORF">Syun_007390</name>
</gene>
<name>A0AAP0Q087_9MAGN</name>
<proteinExistence type="predicted"/>
<protein>
    <submittedName>
        <fullName evidence="1">Uncharacterized protein</fullName>
    </submittedName>
</protein>
<accession>A0AAP0Q087</accession>
<evidence type="ECO:0000313" key="1">
    <source>
        <dbReference type="EMBL" id="KAK9161049.1"/>
    </source>
</evidence>